<gene>
    <name evidence="9" type="ORF">FP2506_18584</name>
</gene>
<dbReference type="RefSeq" id="WP_007068831.1">
    <property type="nucleotide sequence ID" value="NZ_DS022272.1"/>
</dbReference>
<dbReference type="eggNOG" id="COG0330">
    <property type="taxonomic scope" value="Bacteria"/>
</dbReference>
<dbReference type="HOGENOM" id="CLU_059167_2_0_5"/>
<keyword evidence="5 7" id="KW-0472">Membrane</keyword>
<protein>
    <submittedName>
        <fullName evidence="9">HFLC protein</fullName>
    </submittedName>
</protein>
<dbReference type="Proteomes" id="UP000004310">
    <property type="component" value="Unassembled WGS sequence"/>
</dbReference>
<sequence>MNRLYALVAVVAVVVLLVWNSIFVVNEKEQAIVLRFGEIQRVAEEPGLYFKLPFGFAGADTVQMLPDRLLRFDLDDIRVQVSGGRFYVVDAFLVYNIADAARFRQAVSGSIPQAEQRLRTRLDASLRRVYGLRGFEAALSNERGEMMRQVRDEIVADAQTLGVEVTDVRIRRTDLTDEVSEQTYERMQAERLAEAERLRARGQVAAREIRAGSDREVVETVAVARRDAEILQGQGDAERNRVFGEAFGADPEFFDFYRSMSAYRQALENSGTTLVLSPDSEFFRYFQNDSARPSGSGGSSIDPSDLPQLPDIEQRSSNAGDASEGDDSQQAAAGAEVPAVSAGGDQTGAIAAPTAGTASSGDAAASAASEPSIDGAANSAESAPAPQDNAAQ</sequence>
<evidence type="ECO:0000259" key="8">
    <source>
        <dbReference type="SMART" id="SM00244"/>
    </source>
</evidence>
<dbReference type="Pfam" id="PF01145">
    <property type="entry name" value="Band_7"/>
    <property type="match status" value="1"/>
</dbReference>
<evidence type="ECO:0000256" key="4">
    <source>
        <dbReference type="ARBA" id="ARBA00022989"/>
    </source>
</evidence>
<name>Q0G0R6_9HYPH</name>
<reference evidence="9 10" key="1">
    <citation type="journal article" date="2010" name="J. Bacteriol.">
        <title>Genome sequence of Fulvimarina pelagi HTCC2506T, a Mn(II)-oxidizing alphaproteobacterium possessing an aerobic anoxygenic photosynthetic gene cluster and Xanthorhodopsin.</title>
        <authorList>
            <person name="Kang I."/>
            <person name="Oh H.M."/>
            <person name="Lim S.I."/>
            <person name="Ferriera S."/>
            <person name="Giovannoni S.J."/>
            <person name="Cho J.C."/>
        </authorList>
    </citation>
    <scope>NUCLEOTIDE SEQUENCE [LARGE SCALE GENOMIC DNA]</scope>
    <source>
        <strain evidence="9 10">HTCC2506</strain>
    </source>
</reference>
<keyword evidence="4 7" id="KW-1133">Transmembrane helix</keyword>
<dbReference type="SMART" id="SM00244">
    <property type="entry name" value="PHB"/>
    <property type="match status" value="1"/>
</dbReference>
<keyword evidence="3 7" id="KW-0812">Transmembrane</keyword>
<proteinExistence type="inferred from homology"/>
<evidence type="ECO:0000256" key="1">
    <source>
        <dbReference type="ARBA" id="ARBA00004167"/>
    </source>
</evidence>
<feature type="transmembrane region" description="Helical" evidence="7">
    <location>
        <begin position="6"/>
        <end position="25"/>
    </location>
</feature>
<organism evidence="9 10">
    <name type="scientific">Fulvimarina pelagi HTCC2506</name>
    <dbReference type="NCBI Taxonomy" id="314231"/>
    <lineage>
        <taxon>Bacteria</taxon>
        <taxon>Pseudomonadati</taxon>
        <taxon>Pseudomonadota</taxon>
        <taxon>Alphaproteobacteria</taxon>
        <taxon>Hyphomicrobiales</taxon>
        <taxon>Aurantimonadaceae</taxon>
        <taxon>Fulvimarina</taxon>
    </lineage>
</organism>
<comment type="caution">
    <text evidence="9">The sequence shown here is derived from an EMBL/GenBank/DDBJ whole genome shotgun (WGS) entry which is preliminary data.</text>
</comment>
<evidence type="ECO:0000256" key="2">
    <source>
        <dbReference type="ARBA" id="ARBA00007862"/>
    </source>
</evidence>
<evidence type="ECO:0000313" key="10">
    <source>
        <dbReference type="Proteomes" id="UP000004310"/>
    </source>
</evidence>
<dbReference type="SUPFAM" id="SSF117892">
    <property type="entry name" value="Band 7/SPFH domain"/>
    <property type="match status" value="1"/>
</dbReference>
<dbReference type="STRING" id="217511.GCA_001463845_01997"/>
<accession>Q0G0R6</accession>
<dbReference type="InterPro" id="IPR036013">
    <property type="entry name" value="Band_7/SPFH_dom_sf"/>
</dbReference>
<dbReference type="AlphaFoldDB" id="Q0G0R6"/>
<comment type="subcellular location">
    <subcellularLocation>
        <location evidence="1">Membrane</location>
        <topology evidence="1">Single-pass membrane protein</topology>
    </subcellularLocation>
</comment>
<dbReference type="CDD" id="cd03405">
    <property type="entry name" value="SPFH_HflC"/>
    <property type="match status" value="1"/>
</dbReference>
<comment type="similarity">
    <text evidence="2">Belongs to the band 7/mec-2 family. HflC subfamily.</text>
</comment>
<dbReference type="PANTHER" id="PTHR42911:SF1">
    <property type="entry name" value="MODULATOR OF FTSH PROTEASE HFLC"/>
    <property type="match status" value="1"/>
</dbReference>
<dbReference type="Gene3D" id="3.30.479.30">
    <property type="entry name" value="Band 7 domain"/>
    <property type="match status" value="1"/>
</dbReference>
<evidence type="ECO:0000256" key="7">
    <source>
        <dbReference type="SAM" id="Phobius"/>
    </source>
</evidence>
<feature type="compositionally biased region" description="Low complexity" evidence="6">
    <location>
        <begin position="328"/>
        <end position="374"/>
    </location>
</feature>
<dbReference type="PANTHER" id="PTHR42911">
    <property type="entry name" value="MODULATOR OF FTSH PROTEASE HFLC"/>
    <property type="match status" value="1"/>
</dbReference>
<dbReference type="EMBL" id="AATP01000005">
    <property type="protein sequence ID" value="EAU40923.1"/>
    <property type="molecule type" value="Genomic_DNA"/>
</dbReference>
<feature type="domain" description="Band 7" evidence="8">
    <location>
        <begin position="20"/>
        <end position="187"/>
    </location>
</feature>
<dbReference type="GO" id="GO:0016020">
    <property type="term" value="C:membrane"/>
    <property type="evidence" value="ECO:0007669"/>
    <property type="project" value="UniProtKB-SubCell"/>
</dbReference>
<dbReference type="InterPro" id="IPR001107">
    <property type="entry name" value="Band_7"/>
</dbReference>
<feature type="region of interest" description="Disordered" evidence="6">
    <location>
        <begin position="287"/>
        <end position="392"/>
    </location>
</feature>
<evidence type="ECO:0000256" key="3">
    <source>
        <dbReference type="ARBA" id="ARBA00022692"/>
    </source>
</evidence>
<evidence type="ECO:0000256" key="5">
    <source>
        <dbReference type="ARBA" id="ARBA00023136"/>
    </source>
</evidence>
<keyword evidence="10" id="KW-1185">Reference proteome</keyword>
<evidence type="ECO:0000313" key="9">
    <source>
        <dbReference type="EMBL" id="EAU40923.1"/>
    </source>
</evidence>
<evidence type="ECO:0000256" key="6">
    <source>
        <dbReference type="SAM" id="MobiDB-lite"/>
    </source>
</evidence>
<dbReference type="InterPro" id="IPR010200">
    <property type="entry name" value="HflC"/>
</dbReference>